<feature type="domain" description="TonB-dependent receptor plug" evidence="3">
    <location>
        <begin position="128"/>
        <end position="237"/>
    </location>
</feature>
<name>A0A3N4Q4D5_9BACT</name>
<dbReference type="FunFam" id="2.170.130.10:FF:000003">
    <property type="entry name" value="SusC/RagA family TonB-linked outer membrane protein"/>
    <property type="match status" value="1"/>
</dbReference>
<dbReference type="SUPFAM" id="SSF56935">
    <property type="entry name" value="Porins"/>
    <property type="match status" value="1"/>
</dbReference>
<evidence type="ECO:0000259" key="3">
    <source>
        <dbReference type="Pfam" id="PF07715"/>
    </source>
</evidence>
<keyword evidence="1" id="KW-0998">Cell outer membrane</keyword>
<dbReference type="NCBIfam" id="TIGR04056">
    <property type="entry name" value="OMP_RagA_SusC"/>
    <property type="match status" value="1"/>
</dbReference>
<dbReference type="SUPFAM" id="SSF49464">
    <property type="entry name" value="Carboxypeptidase regulatory domain-like"/>
    <property type="match status" value="1"/>
</dbReference>
<comment type="caution">
    <text evidence="4">The sequence shown here is derived from an EMBL/GenBank/DDBJ whole genome shotgun (WGS) entry which is preliminary data.</text>
</comment>
<dbReference type="GO" id="GO:0009279">
    <property type="term" value="C:cell outer membrane"/>
    <property type="evidence" value="ECO:0007669"/>
    <property type="project" value="UniProtKB-SubCell"/>
</dbReference>
<evidence type="ECO:0000256" key="2">
    <source>
        <dbReference type="SAM" id="SignalP"/>
    </source>
</evidence>
<keyword evidence="4" id="KW-0675">Receptor</keyword>
<keyword evidence="1" id="KW-0812">Transmembrane</keyword>
<organism evidence="4 5">
    <name type="scientific">Chitinophaga lutea</name>
    <dbReference type="NCBI Taxonomy" id="2488634"/>
    <lineage>
        <taxon>Bacteria</taxon>
        <taxon>Pseudomonadati</taxon>
        <taxon>Bacteroidota</taxon>
        <taxon>Chitinophagia</taxon>
        <taxon>Chitinophagales</taxon>
        <taxon>Chitinophagaceae</taxon>
        <taxon>Chitinophaga</taxon>
    </lineage>
</organism>
<accession>A0A3N4Q4D5</accession>
<comment type="subcellular location">
    <subcellularLocation>
        <location evidence="1">Cell outer membrane</location>
        <topology evidence="1">Multi-pass membrane protein</topology>
    </subcellularLocation>
</comment>
<dbReference type="InterPro" id="IPR023997">
    <property type="entry name" value="TonB-dep_OMP_SusC/RagA_CS"/>
</dbReference>
<keyword evidence="2" id="KW-0732">Signal</keyword>
<dbReference type="InterPro" id="IPR008969">
    <property type="entry name" value="CarboxyPept-like_regulatory"/>
</dbReference>
<feature type="signal peptide" evidence="2">
    <location>
        <begin position="1"/>
        <end position="20"/>
    </location>
</feature>
<protein>
    <submittedName>
        <fullName evidence="4">TonB-dependent receptor</fullName>
    </submittedName>
</protein>
<dbReference type="InterPro" id="IPR023996">
    <property type="entry name" value="TonB-dep_OMP_SusC/RagA"/>
</dbReference>
<dbReference type="RefSeq" id="WP_123846603.1">
    <property type="nucleotide sequence ID" value="NZ_RPDH01000001.1"/>
</dbReference>
<dbReference type="Pfam" id="PF07715">
    <property type="entry name" value="Plug"/>
    <property type="match status" value="1"/>
</dbReference>
<dbReference type="NCBIfam" id="TIGR04057">
    <property type="entry name" value="SusC_RagA_signa"/>
    <property type="match status" value="1"/>
</dbReference>
<dbReference type="PROSITE" id="PS52016">
    <property type="entry name" value="TONB_DEPENDENT_REC_3"/>
    <property type="match status" value="1"/>
</dbReference>
<feature type="chain" id="PRO_5017947463" evidence="2">
    <location>
        <begin position="21"/>
        <end position="1056"/>
    </location>
</feature>
<evidence type="ECO:0000313" key="5">
    <source>
        <dbReference type="Proteomes" id="UP000278351"/>
    </source>
</evidence>
<comment type="similarity">
    <text evidence="1">Belongs to the TonB-dependent receptor family.</text>
</comment>
<reference evidence="4 5" key="1">
    <citation type="submission" date="2018-11" db="EMBL/GenBank/DDBJ databases">
        <title>Chitinophaga lutea sp.nov., isolate from arsenic contaminated soil.</title>
        <authorList>
            <person name="Zong Y."/>
        </authorList>
    </citation>
    <scope>NUCLEOTIDE SEQUENCE [LARGE SCALE GENOMIC DNA]</scope>
    <source>
        <strain evidence="4 5">ZY74</strain>
    </source>
</reference>
<dbReference type="Gene3D" id="2.170.130.10">
    <property type="entry name" value="TonB-dependent receptor, plug domain"/>
    <property type="match status" value="1"/>
</dbReference>
<keyword evidence="1" id="KW-0813">Transport</keyword>
<dbReference type="OrthoDB" id="721000at2"/>
<keyword evidence="1" id="KW-0472">Membrane</keyword>
<dbReference type="Pfam" id="PF13715">
    <property type="entry name" value="CarbopepD_reg_2"/>
    <property type="match status" value="1"/>
</dbReference>
<keyword evidence="5" id="KW-1185">Reference proteome</keyword>
<evidence type="ECO:0000313" key="4">
    <source>
        <dbReference type="EMBL" id="RPE14089.1"/>
    </source>
</evidence>
<dbReference type="EMBL" id="RPDH01000001">
    <property type="protein sequence ID" value="RPE14089.1"/>
    <property type="molecule type" value="Genomic_DNA"/>
</dbReference>
<dbReference type="Proteomes" id="UP000278351">
    <property type="component" value="Unassembled WGS sequence"/>
</dbReference>
<dbReference type="InterPro" id="IPR037066">
    <property type="entry name" value="Plug_dom_sf"/>
</dbReference>
<dbReference type="InterPro" id="IPR018247">
    <property type="entry name" value="EF_Hand_1_Ca_BS"/>
</dbReference>
<keyword evidence="1" id="KW-1134">Transmembrane beta strand</keyword>
<gene>
    <name evidence="4" type="ORF">EGT74_11445</name>
</gene>
<dbReference type="InterPro" id="IPR039426">
    <property type="entry name" value="TonB-dep_rcpt-like"/>
</dbReference>
<dbReference type="InterPro" id="IPR012910">
    <property type="entry name" value="Plug_dom"/>
</dbReference>
<dbReference type="Gene3D" id="2.60.40.1120">
    <property type="entry name" value="Carboxypeptidase-like, regulatory domain"/>
    <property type="match status" value="1"/>
</dbReference>
<dbReference type="PROSITE" id="PS00018">
    <property type="entry name" value="EF_HAND_1"/>
    <property type="match status" value="1"/>
</dbReference>
<evidence type="ECO:0000256" key="1">
    <source>
        <dbReference type="PROSITE-ProRule" id="PRU01360"/>
    </source>
</evidence>
<dbReference type="AlphaFoldDB" id="A0A3N4Q4D5"/>
<proteinExistence type="inferred from homology"/>
<sequence>MLKKLLLLNFLLLLLHIQHAAAESSPNHSAGPERLVDQEIKGLVTDSSGSPIPGVTILVKNKTSVGTTTDINGRYILVVPDNAVIIARMIGFEEQEIAVNKRTTINITLKSAINSLGETVVVAYGTQKKREVVGSVTSIKVADLKVPSSNLTTALAGRAAGLIAYQRSGEPGADNADFFVRGVTTFGYKQDPLILIDGVELTKEDLARLRPDDIESFSIMKDATSTALYGARGANGVILVTTKRGTQGPAKISLRIENTLTMPTQNVEVADPVTFMKMANEAVLTRNRLGELPYSEEKIERTAEGLNPLVYPANNWNKMMFRDHTNAQRGNINVRGGGNVARYYISGSYTRDEGLIKIDKLNNFNSNININRYSLRANVDVDITKKTTLSMLVYGNFDDYKGPLGAGVTTGGERLYNMAVRSNPVMFPATWPKDADHWYVKHIMFGNADNGSSLYLNPYAIMQSGYKSENRSFMSAQAEVKQALDFVTPGLNFRTMVNVNRTSQFAMERAYFPFYYGLGGYNRREDSYSIVPLNPDQGTEYLNYLPSGAGVNAIMYWESSLMYNRAIGKHNLSAMLINIMRSTVAPPRTIAGATLQQGLPARNSGVSGRLTYNYDARYFAEFNFGYNGSERFYDTHRFGFFPSAGAAWTISNEEFFKKYSRSITNLKVRGTYGLVGNDAIGSETDRFFYLSETNPNDGSMGATFGKDNGRTLPGYSIRRYANPAITWEKSYQSNIAVELGLFNKFTFVGEYYTSQRKDILMDRANNPTTMGLTDTVQANIGQAQSRGTDLSLNYNQTISNDFWIEAMGNFTYATGRFKVYEEPDYLPAEKAYRTRVGYPVNQTWGYIAERLFVDDEEARNSPRQFGEYGGGDIKYTDVNRDGQITPADMVPIGYPTRPEITYGFGISMGYKNFDLSLFFQGSARESFWIDPVQTAPFIAETQVLKAYADSYWSEENRNVYALWPRLSPIPNSNNTQRSTWFMRDGSFLRLKQVELGYNVPKSFQRRLSASSFRIYLNASNLFLISGFKLWDVEMGGKGLGYPIQRVVNLGLSIQFN</sequence>